<dbReference type="Pfam" id="PF02498">
    <property type="entry name" value="Bro-N"/>
    <property type="match status" value="1"/>
</dbReference>
<protein>
    <submittedName>
        <fullName evidence="2">Prophage antirepressor</fullName>
    </submittedName>
</protein>
<dbReference type="PROSITE" id="PS51750">
    <property type="entry name" value="BRO_N"/>
    <property type="match status" value="1"/>
</dbReference>
<dbReference type="SMART" id="SM01040">
    <property type="entry name" value="Bro-N"/>
    <property type="match status" value="1"/>
</dbReference>
<gene>
    <name evidence="2" type="ORF">UT78_C0010G0013</name>
</gene>
<dbReference type="InterPro" id="IPR003497">
    <property type="entry name" value="BRO_N_domain"/>
</dbReference>
<evidence type="ECO:0000313" key="2">
    <source>
        <dbReference type="EMBL" id="KKR43005.1"/>
    </source>
</evidence>
<proteinExistence type="predicted"/>
<reference evidence="2 3" key="1">
    <citation type="journal article" date="2015" name="Nature">
        <title>rRNA introns, odd ribosomes, and small enigmatic genomes across a large radiation of phyla.</title>
        <authorList>
            <person name="Brown C.T."/>
            <person name="Hug L.A."/>
            <person name="Thomas B.C."/>
            <person name="Sharon I."/>
            <person name="Castelle C.J."/>
            <person name="Singh A."/>
            <person name="Wilkins M.J."/>
            <person name="Williams K.H."/>
            <person name="Banfield J.F."/>
        </authorList>
    </citation>
    <scope>NUCLEOTIDE SEQUENCE [LARGE SCALE GENOMIC DNA]</scope>
</reference>
<evidence type="ECO:0000313" key="3">
    <source>
        <dbReference type="Proteomes" id="UP000034301"/>
    </source>
</evidence>
<dbReference type="Proteomes" id="UP000034301">
    <property type="component" value="Unassembled WGS sequence"/>
</dbReference>
<dbReference type="AlphaFoldDB" id="A0A0G0T7C9"/>
<name>A0A0G0T7C9_9BACT</name>
<evidence type="ECO:0000259" key="1">
    <source>
        <dbReference type="PROSITE" id="PS51750"/>
    </source>
</evidence>
<accession>A0A0G0T7C9</accession>
<feature type="domain" description="Bro-N" evidence="1">
    <location>
        <begin position="2"/>
        <end position="121"/>
    </location>
</feature>
<comment type="caution">
    <text evidence="2">The sequence shown here is derived from an EMBL/GenBank/DDBJ whole genome shotgun (WGS) entry which is preliminary data.</text>
</comment>
<organism evidence="2 3">
    <name type="scientific">Candidatus Nomurabacteria bacterium GW2011_GWF2_40_12</name>
    <dbReference type="NCBI Taxonomy" id="1618776"/>
    <lineage>
        <taxon>Bacteria</taxon>
        <taxon>Candidatus Nomuraibacteriota</taxon>
    </lineage>
</organism>
<sequence>MKKNIPKNIVLFEQAEVRRAWHDEQWFFSINDVVRALTKTPNVSDYIKKMRMRDSELSKGWGQIVTPLKIQTMGGMQPMNCSSLQGIFRIIQSIPSPKAEPFKQWLARVGQERIEEIQDPERAIIRAKHIYEQKGYEDDWIAKRMRGINVRNTLTDEWKERGAKEGIDFAILTNEIYKGAFDLTAKGIKNYKKLNHPDNPRDHMNELELILTMLGEATTTTFSRARDSKGFPLLKKDAKDGGTVAGNARKEIELKSGKKVVNRENFLPKRRKIGN</sequence>
<dbReference type="EMBL" id="LBYC01000010">
    <property type="protein sequence ID" value="KKR43005.1"/>
    <property type="molecule type" value="Genomic_DNA"/>
</dbReference>
<dbReference type="PATRIC" id="fig|1618776.3.peg.519"/>